<name>A0A4Q1CLS5_9BACT</name>
<dbReference type="SUPFAM" id="SSF82185">
    <property type="entry name" value="Histone H3 K4-specific methyltransferase SET7/9 N-terminal domain"/>
    <property type="match status" value="1"/>
</dbReference>
<sequence length="245" mass="27622">MKKTLTCSNIRRLILSAVAAFIFWMNGSAQCKDYTIGVKGDTLNCTDVKDLKQGKWVVRVEEVRGEPGYEEEGIFKDGKKEGPWRVYSLMGDILAIENYRWGNKHGKQQYFNTMGDMVREESWLAQNPDKPTETVEVYDVNDPKKITLVEVKMEASCTPHGFWTIYEPGTGKVLRKENFILGKLDDGTGTANGIVKKDPNEAADTNSTTKKETTKEKPKPKEILEYEKKNSGKKKVKVRTGQTGG</sequence>
<dbReference type="EMBL" id="SDHW01000001">
    <property type="protein sequence ID" value="RXK61940.1"/>
    <property type="molecule type" value="Genomic_DNA"/>
</dbReference>
<feature type="signal peptide" evidence="2">
    <location>
        <begin position="1"/>
        <end position="31"/>
    </location>
</feature>
<evidence type="ECO:0000256" key="1">
    <source>
        <dbReference type="SAM" id="MobiDB-lite"/>
    </source>
</evidence>
<feature type="compositionally biased region" description="Basic and acidic residues" evidence="1">
    <location>
        <begin position="209"/>
        <end position="230"/>
    </location>
</feature>
<evidence type="ECO:0000313" key="3">
    <source>
        <dbReference type="EMBL" id="RXK61940.1"/>
    </source>
</evidence>
<comment type="caution">
    <text evidence="3">The sequence shown here is derived from an EMBL/GenBank/DDBJ whole genome shotgun (WGS) entry which is preliminary data.</text>
</comment>
<feature type="region of interest" description="Disordered" evidence="1">
    <location>
        <begin position="190"/>
        <end position="245"/>
    </location>
</feature>
<evidence type="ECO:0000256" key="2">
    <source>
        <dbReference type="SAM" id="SignalP"/>
    </source>
</evidence>
<accession>A0A4Q1CLS5</accession>
<proteinExistence type="predicted"/>
<evidence type="ECO:0000313" key="4">
    <source>
        <dbReference type="Proteomes" id="UP000290204"/>
    </source>
</evidence>
<dbReference type="AlphaFoldDB" id="A0A4Q1CLS5"/>
<dbReference type="RefSeq" id="WP_129129312.1">
    <property type="nucleotide sequence ID" value="NZ_SDHW01000001.1"/>
</dbReference>
<dbReference type="Proteomes" id="UP000290204">
    <property type="component" value="Unassembled WGS sequence"/>
</dbReference>
<dbReference type="OrthoDB" id="649587at2"/>
<gene>
    <name evidence="3" type="ORF">ESA94_02705</name>
</gene>
<keyword evidence="4" id="KW-1185">Reference proteome</keyword>
<dbReference type="Gene3D" id="2.20.110.10">
    <property type="entry name" value="Histone H3 K4-specific methyltransferase SET7/9 N-terminal domain"/>
    <property type="match status" value="1"/>
</dbReference>
<protein>
    <submittedName>
        <fullName evidence="3">Uncharacterized protein</fullName>
    </submittedName>
</protein>
<keyword evidence="2" id="KW-0732">Signal</keyword>
<feature type="chain" id="PRO_5020927628" evidence="2">
    <location>
        <begin position="32"/>
        <end position="245"/>
    </location>
</feature>
<reference evidence="3 4" key="1">
    <citation type="submission" date="2019-01" db="EMBL/GenBank/DDBJ databases">
        <title>Lacibacter sp. strain TTM-7.</title>
        <authorList>
            <person name="Chen W.-M."/>
        </authorList>
    </citation>
    <scope>NUCLEOTIDE SEQUENCE [LARGE SCALE GENOMIC DNA]</scope>
    <source>
        <strain evidence="3 4">TTM-7</strain>
    </source>
</reference>
<organism evidence="3 4">
    <name type="scientific">Lacibacter luteus</name>
    <dbReference type="NCBI Taxonomy" id="2508719"/>
    <lineage>
        <taxon>Bacteria</taxon>
        <taxon>Pseudomonadati</taxon>
        <taxon>Bacteroidota</taxon>
        <taxon>Chitinophagia</taxon>
        <taxon>Chitinophagales</taxon>
        <taxon>Chitinophagaceae</taxon>
        <taxon>Lacibacter</taxon>
    </lineage>
</organism>